<dbReference type="GO" id="GO:0022857">
    <property type="term" value="F:transmembrane transporter activity"/>
    <property type="evidence" value="ECO:0007669"/>
    <property type="project" value="InterPro"/>
</dbReference>
<dbReference type="AlphaFoldDB" id="A0A5P9Q668"/>
<evidence type="ECO:0008006" key="9">
    <source>
        <dbReference type="Google" id="ProtNLM"/>
    </source>
</evidence>
<dbReference type="EMBL" id="CP045529">
    <property type="protein sequence ID" value="QFU96766.1"/>
    <property type="molecule type" value="Genomic_DNA"/>
</dbReference>
<feature type="transmembrane region" description="Helical" evidence="6">
    <location>
        <begin position="318"/>
        <end position="337"/>
    </location>
</feature>
<keyword evidence="4 6" id="KW-1133">Transmembrane helix</keyword>
<evidence type="ECO:0000256" key="3">
    <source>
        <dbReference type="ARBA" id="ARBA00022692"/>
    </source>
</evidence>
<dbReference type="CDD" id="cd06173">
    <property type="entry name" value="MFS_MefA_like"/>
    <property type="match status" value="1"/>
</dbReference>
<protein>
    <recommendedName>
        <fullName evidence="9">MFS transporter</fullName>
    </recommendedName>
</protein>
<feature type="transmembrane region" description="Helical" evidence="6">
    <location>
        <begin position="25"/>
        <end position="46"/>
    </location>
</feature>
<dbReference type="InterPro" id="IPR036259">
    <property type="entry name" value="MFS_trans_sf"/>
</dbReference>
<feature type="transmembrane region" description="Helical" evidence="6">
    <location>
        <begin position="381"/>
        <end position="400"/>
    </location>
</feature>
<feature type="transmembrane region" description="Helical" evidence="6">
    <location>
        <begin position="265"/>
        <end position="284"/>
    </location>
</feature>
<evidence type="ECO:0000256" key="1">
    <source>
        <dbReference type="ARBA" id="ARBA00004651"/>
    </source>
</evidence>
<keyword evidence="2" id="KW-1003">Cell membrane</keyword>
<keyword evidence="5 6" id="KW-0472">Membrane</keyword>
<dbReference type="Proteomes" id="UP000326702">
    <property type="component" value="Chromosome"/>
</dbReference>
<dbReference type="PANTHER" id="PTHR23513:SF11">
    <property type="entry name" value="STAPHYLOFERRIN A TRANSPORTER"/>
    <property type="match status" value="1"/>
</dbReference>
<sequence>MTTSAEPRLIGTEPPAVRRDRMVQAYVLAALVSTTGDTVFTIGLAWTAVHLLAPGTAGLVLGIEMLPQALCTLLGGVIADRFDTRRVMMAGQLSRVAVLGVATIAWQSGLHAASVLFVVAICFGTISGLSSPAASTLARQLVRSDDLVTVSGWSQTGSRLARLLGAPLGAVVIQWGFGVSMLVDGLTFLAVAMVLLLVVRTRFRLPRTTKESVGASLRSGWDYIRQTAVARVFLVGLAALNVFVTPVFSLGVALRVSQSHWGSGWLGASEATFAAAAIVGSVAGIRWQGDHLPRRAFLVLVLQGVGLASVGLPSRVALVAGMALVGLTAGVASVWLSGSFQRIIAPSHLGRVSSVSNLGDLLLTPATVFVFGLAAGRSSVLVATVCSGLAMSVLCAVFATNRQIRTLR</sequence>
<accession>A0A5P9Q668</accession>
<feature type="transmembrane region" description="Helical" evidence="6">
    <location>
        <begin position="228"/>
        <end position="253"/>
    </location>
</feature>
<dbReference type="SUPFAM" id="SSF103473">
    <property type="entry name" value="MFS general substrate transporter"/>
    <property type="match status" value="1"/>
</dbReference>
<name>A0A5P9Q668_9MICO</name>
<dbReference type="GO" id="GO:0005886">
    <property type="term" value="C:plasma membrane"/>
    <property type="evidence" value="ECO:0007669"/>
    <property type="project" value="UniProtKB-SubCell"/>
</dbReference>
<evidence type="ECO:0000256" key="5">
    <source>
        <dbReference type="ARBA" id="ARBA00023136"/>
    </source>
</evidence>
<keyword evidence="3 6" id="KW-0812">Transmembrane</keyword>
<gene>
    <name evidence="7" type="ORF">KDY119_00256</name>
</gene>
<feature type="transmembrane region" description="Helical" evidence="6">
    <location>
        <begin position="52"/>
        <end position="75"/>
    </location>
</feature>
<evidence type="ECO:0000313" key="8">
    <source>
        <dbReference type="Proteomes" id="UP000326702"/>
    </source>
</evidence>
<dbReference type="Gene3D" id="1.20.1250.20">
    <property type="entry name" value="MFS general substrate transporter like domains"/>
    <property type="match status" value="1"/>
</dbReference>
<evidence type="ECO:0000313" key="7">
    <source>
        <dbReference type="EMBL" id="QFU96766.1"/>
    </source>
</evidence>
<feature type="transmembrane region" description="Helical" evidence="6">
    <location>
        <begin position="96"/>
        <end position="126"/>
    </location>
</feature>
<feature type="transmembrane region" description="Helical" evidence="6">
    <location>
        <begin position="358"/>
        <end position="375"/>
    </location>
</feature>
<dbReference type="InterPro" id="IPR011701">
    <property type="entry name" value="MFS"/>
</dbReference>
<organism evidence="7 8">
    <name type="scientific">Luteimicrobium xylanilyticum</name>
    <dbReference type="NCBI Taxonomy" id="1133546"/>
    <lineage>
        <taxon>Bacteria</taxon>
        <taxon>Bacillati</taxon>
        <taxon>Actinomycetota</taxon>
        <taxon>Actinomycetes</taxon>
        <taxon>Micrococcales</taxon>
        <taxon>Luteimicrobium</taxon>
    </lineage>
</organism>
<evidence type="ECO:0000256" key="2">
    <source>
        <dbReference type="ARBA" id="ARBA00022475"/>
    </source>
</evidence>
<dbReference type="Pfam" id="PF07690">
    <property type="entry name" value="MFS_1"/>
    <property type="match status" value="1"/>
</dbReference>
<comment type="subcellular location">
    <subcellularLocation>
        <location evidence="1">Cell membrane</location>
        <topology evidence="1">Multi-pass membrane protein</topology>
    </subcellularLocation>
</comment>
<feature type="transmembrane region" description="Helical" evidence="6">
    <location>
        <begin position="296"/>
        <end position="312"/>
    </location>
</feature>
<dbReference type="KEGG" id="lxl:KDY119_00256"/>
<dbReference type="PANTHER" id="PTHR23513">
    <property type="entry name" value="INTEGRAL MEMBRANE EFFLUX PROTEIN-RELATED"/>
    <property type="match status" value="1"/>
</dbReference>
<dbReference type="RefSeq" id="WP_036954366.1">
    <property type="nucleotide sequence ID" value="NZ_BAABIH010000013.1"/>
</dbReference>
<evidence type="ECO:0000256" key="6">
    <source>
        <dbReference type="SAM" id="Phobius"/>
    </source>
</evidence>
<feature type="transmembrane region" description="Helical" evidence="6">
    <location>
        <begin position="172"/>
        <end position="199"/>
    </location>
</feature>
<keyword evidence="8" id="KW-1185">Reference proteome</keyword>
<evidence type="ECO:0000256" key="4">
    <source>
        <dbReference type="ARBA" id="ARBA00022989"/>
    </source>
</evidence>
<proteinExistence type="predicted"/>
<reference evidence="7 8" key="1">
    <citation type="submission" date="2019-10" db="EMBL/GenBank/DDBJ databases">
        <title>Genome sequence of Luteimicrobium xylanilyticum HY-24.</title>
        <authorList>
            <person name="Kim D.Y."/>
            <person name="Park H.-Y."/>
        </authorList>
    </citation>
    <scope>NUCLEOTIDE SEQUENCE [LARGE SCALE GENOMIC DNA]</scope>
    <source>
        <strain evidence="7 8">HY-24</strain>
    </source>
</reference>